<dbReference type="GO" id="GO:0006508">
    <property type="term" value="P:proteolysis"/>
    <property type="evidence" value="ECO:0007669"/>
    <property type="project" value="UniProtKB-KW"/>
</dbReference>
<comment type="caution">
    <text evidence="8">The sequence shown here is derived from an EMBL/GenBank/DDBJ whole genome shotgun (WGS) entry which is preliminary data.</text>
</comment>
<dbReference type="EMBL" id="MPKY01000001">
    <property type="protein sequence ID" value="OJT00005.1"/>
    <property type="molecule type" value="Genomic_DNA"/>
</dbReference>
<evidence type="ECO:0000313" key="9">
    <source>
        <dbReference type="Proteomes" id="UP000183986"/>
    </source>
</evidence>
<evidence type="ECO:0000256" key="2">
    <source>
        <dbReference type="ARBA" id="ARBA00022670"/>
    </source>
</evidence>
<feature type="active site" description="Charge relay system" evidence="5">
    <location>
        <position position="392"/>
    </location>
</feature>
<dbReference type="PROSITE" id="PS00138">
    <property type="entry name" value="SUBTILASE_SER"/>
    <property type="match status" value="1"/>
</dbReference>
<evidence type="ECO:0000256" key="5">
    <source>
        <dbReference type="PROSITE-ProRule" id="PRU01240"/>
    </source>
</evidence>
<keyword evidence="3 5" id="KW-0378">Hydrolase</keyword>
<accession>A0A1M2UXE6</accession>
<keyword evidence="6" id="KW-0732">Signal</keyword>
<evidence type="ECO:0000256" key="6">
    <source>
        <dbReference type="SAM" id="SignalP"/>
    </source>
</evidence>
<dbReference type="SUPFAM" id="SSF52743">
    <property type="entry name" value="Subtilisin-like"/>
    <property type="match status" value="1"/>
</dbReference>
<keyword evidence="4 5" id="KW-0720">Serine protease</keyword>
<dbReference type="InterPro" id="IPR036852">
    <property type="entry name" value="Peptidase_S8/S53_dom_sf"/>
</dbReference>
<dbReference type="PANTHER" id="PTHR43806:SF11">
    <property type="entry name" value="CEREVISIN-RELATED"/>
    <property type="match status" value="1"/>
</dbReference>
<keyword evidence="9" id="KW-1185">Reference proteome</keyword>
<name>A0A1M2UXE6_MARNT</name>
<feature type="chain" id="PRO_5012431354" description="Peptidase S8/S53 domain-containing protein" evidence="6">
    <location>
        <begin position="28"/>
        <end position="596"/>
    </location>
</feature>
<reference evidence="8" key="1">
    <citation type="submission" date="2016-11" db="EMBL/GenBank/DDBJ databases">
        <title>Draft Genome Sequence of Marinobacter hydrocarbonoclasticus strain STW2, a polyaromatic aromatic hydrocarbon degrading and denitrifying bacterium from rhizosphere of Seagrass Enhalus acodoides.</title>
        <authorList>
            <person name="Ling J."/>
            <person name="Dong J."/>
        </authorList>
    </citation>
    <scope>NUCLEOTIDE SEQUENCE [LARGE SCALE GENOMIC DNA]</scope>
    <source>
        <strain evidence="8">STW2</strain>
    </source>
</reference>
<dbReference type="PRINTS" id="PR00723">
    <property type="entry name" value="SUBTILISIN"/>
</dbReference>
<dbReference type="InterPro" id="IPR023828">
    <property type="entry name" value="Peptidase_S8_Ser-AS"/>
</dbReference>
<evidence type="ECO:0000313" key="8">
    <source>
        <dbReference type="EMBL" id="OJT00005.1"/>
    </source>
</evidence>
<dbReference type="InterPro" id="IPR050131">
    <property type="entry name" value="Peptidase_S8_subtilisin-like"/>
</dbReference>
<dbReference type="PANTHER" id="PTHR43806">
    <property type="entry name" value="PEPTIDASE S8"/>
    <property type="match status" value="1"/>
</dbReference>
<dbReference type="PROSITE" id="PS51892">
    <property type="entry name" value="SUBTILASE"/>
    <property type="match status" value="1"/>
</dbReference>
<feature type="signal peptide" evidence="6">
    <location>
        <begin position="1"/>
        <end position="27"/>
    </location>
</feature>
<dbReference type="Proteomes" id="UP000183986">
    <property type="component" value="Unassembled WGS sequence"/>
</dbReference>
<dbReference type="Gene3D" id="3.40.50.200">
    <property type="entry name" value="Peptidase S8/S53 domain"/>
    <property type="match status" value="1"/>
</dbReference>
<dbReference type="GO" id="GO:0004252">
    <property type="term" value="F:serine-type endopeptidase activity"/>
    <property type="evidence" value="ECO:0007669"/>
    <property type="project" value="UniProtKB-UniRule"/>
</dbReference>
<gene>
    <name evidence="8" type="ORF">BEE62_07795</name>
</gene>
<evidence type="ECO:0000259" key="7">
    <source>
        <dbReference type="Pfam" id="PF00082"/>
    </source>
</evidence>
<feature type="active site" description="Charge relay system" evidence="5">
    <location>
        <position position="177"/>
    </location>
</feature>
<organism evidence="8 9">
    <name type="scientific">Marinobacter nauticus</name>
    <name type="common">Marinobacter hydrocarbonoclasticus</name>
    <name type="synonym">Marinobacter aquaeolei</name>
    <dbReference type="NCBI Taxonomy" id="2743"/>
    <lineage>
        <taxon>Bacteria</taxon>
        <taxon>Pseudomonadati</taxon>
        <taxon>Pseudomonadota</taxon>
        <taxon>Gammaproteobacteria</taxon>
        <taxon>Pseudomonadales</taxon>
        <taxon>Marinobacteraceae</taxon>
        <taxon>Marinobacter</taxon>
    </lineage>
</organism>
<dbReference type="AlphaFoldDB" id="A0A1M2UXE6"/>
<keyword evidence="2 5" id="KW-0645">Protease</keyword>
<proteinExistence type="inferred from homology"/>
<dbReference type="InterPro" id="IPR000209">
    <property type="entry name" value="Peptidase_S8/S53_dom"/>
</dbReference>
<feature type="domain" description="Peptidase S8/S53" evidence="7">
    <location>
        <begin position="169"/>
        <end position="425"/>
    </location>
</feature>
<dbReference type="RefSeq" id="WP_178338758.1">
    <property type="nucleotide sequence ID" value="NZ_MPKY01000001.1"/>
</dbReference>
<protein>
    <recommendedName>
        <fullName evidence="7">Peptidase S8/S53 domain-containing protein</fullName>
    </recommendedName>
</protein>
<evidence type="ECO:0000256" key="3">
    <source>
        <dbReference type="ARBA" id="ARBA00022801"/>
    </source>
</evidence>
<evidence type="ECO:0000256" key="4">
    <source>
        <dbReference type="ARBA" id="ARBA00022825"/>
    </source>
</evidence>
<evidence type="ECO:0000256" key="1">
    <source>
        <dbReference type="ARBA" id="ARBA00011073"/>
    </source>
</evidence>
<dbReference type="InterPro" id="IPR015500">
    <property type="entry name" value="Peptidase_S8_subtilisin-rel"/>
</dbReference>
<feature type="active site" description="Charge relay system" evidence="5">
    <location>
        <position position="226"/>
    </location>
</feature>
<comment type="similarity">
    <text evidence="1 5">Belongs to the peptidase S8 family.</text>
</comment>
<sequence length="596" mass="62437">MNYITRKHLLGSLILAATLGTASHTHAMSLLSPQASDDNAKAVAPAVLPGSQSDTVVLMILREGINDTIERENRRVPASEADAIMAELLADPATISVEKAGIVTTPPITQPGDQGNVSAQSAMDTFAQSQARGPLKYNDPLYANQEWFDPTQEHGLRLEPALERLSFDRTIRVGVIDGGFESSVDLQYAEGVNLISEEPTRNPKGPLFLNEDVDCSYNGEVEISQHGHHVSHLIAANVDNALGMSGVTANVELVAARSMFCGGAGLTSDIVDGIYWLSGEPVDGVDPISQPVEIINMSLGEERTCPIAYQTAINVAHSKGIIIVAAAGNDRTDANKFAPANCDNVITVAAHDTRGILSNFTNTGANVDTVAQGSLVTSITPEGNPTTVGGTSFSTPIVAGVIANVLSERPGLSTAQLKAMIAESGNPVVEASFRPNLGAGSGILDAMKFLDAAGIPRAIVAAQSALQGERERFVEALNHPLAQNLLNVEVGGDACSLIEIDGNVLPNANPNDPLMVFAVPAGAPLSPTASNANVLAQTEAGRMIVSTDTLDAFSNSQFGIARCDVTTGSNCNQVDTIRGFNLADLERPAFCTVAMR</sequence>
<dbReference type="Pfam" id="PF00082">
    <property type="entry name" value="Peptidase_S8"/>
    <property type="match status" value="1"/>
</dbReference>